<keyword evidence="1" id="KW-0812">Transmembrane</keyword>
<evidence type="ECO:0000256" key="1">
    <source>
        <dbReference type="SAM" id="Phobius"/>
    </source>
</evidence>
<keyword evidence="1" id="KW-0472">Membrane</keyword>
<dbReference type="Proteomes" id="UP000259421">
    <property type="component" value="Segment"/>
</dbReference>
<accession>A0A385ECC3</accession>
<feature type="transmembrane region" description="Helical" evidence="1">
    <location>
        <begin position="35"/>
        <end position="56"/>
    </location>
</feature>
<keyword evidence="3" id="KW-1185">Reference proteome</keyword>
<keyword evidence="1" id="KW-1133">Transmembrane helix</keyword>
<name>A0A385ECC3_9CAUD</name>
<protein>
    <submittedName>
        <fullName evidence="2">Uncharacterized protein</fullName>
    </submittedName>
</protein>
<reference evidence="3" key="1">
    <citation type="submission" date="2018-07" db="EMBL/GenBank/DDBJ databases">
        <title>Giant CbK-like Caulobacter bacteriophages have genetically divergent genomes.</title>
        <authorList>
            <person name="Wilson K.M."/>
            <person name="Ely B."/>
        </authorList>
    </citation>
    <scope>NUCLEOTIDE SEQUENCE [LARGE SCALE GENOMIC DNA]</scope>
</reference>
<evidence type="ECO:0000313" key="2">
    <source>
        <dbReference type="EMBL" id="AXQ69531.1"/>
    </source>
</evidence>
<dbReference type="EMBL" id="MH588546">
    <property type="protein sequence ID" value="AXQ69531.1"/>
    <property type="molecule type" value="Genomic_DNA"/>
</dbReference>
<gene>
    <name evidence="2" type="ORF">CcrBL9_gp507</name>
</gene>
<reference evidence="2 3" key="2">
    <citation type="submission" date="2018-09" db="EMBL/GenBank/DDBJ databases">
        <title>Giant CbK-like Caulobacter bacteriophages have genetically divergent genomes.</title>
        <authorList>
            <person name="Wilson K."/>
            <person name="Ely B."/>
        </authorList>
    </citation>
    <scope>NUCLEOTIDE SEQUENCE [LARGE SCALE GENOMIC DNA]</scope>
</reference>
<evidence type="ECO:0000313" key="3">
    <source>
        <dbReference type="Proteomes" id="UP000259421"/>
    </source>
</evidence>
<organism evidence="2 3">
    <name type="scientific">Caulobacter phage CcrBL9</name>
    <dbReference type="NCBI Taxonomy" id="2283270"/>
    <lineage>
        <taxon>Viruses</taxon>
        <taxon>Duplodnaviria</taxon>
        <taxon>Heunggongvirae</taxon>
        <taxon>Uroviricota</taxon>
        <taxon>Caudoviricetes</taxon>
        <taxon>Jeanschmidtviridae</taxon>
        <taxon>Bertelyvirus</taxon>
        <taxon>Bertelyvirus BL9</taxon>
    </lineage>
</organism>
<sequence>MTGFVVTLLIAAIVYHVLIVRDACCEFEGEEGKQVFHGVTAGILVMLEIMAVGALWSGKL</sequence>
<proteinExistence type="predicted"/>